<keyword evidence="4" id="KW-0560">Oxidoreductase</keyword>
<dbReference type="PANTHER" id="PTHR30468:SF1">
    <property type="entry name" value="ALPHA-KETOGLUTARATE-DEPENDENT SULFONATE DIOXYGENASE"/>
    <property type="match status" value="1"/>
</dbReference>
<feature type="domain" description="TauD/TfdA-like" evidence="6">
    <location>
        <begin position="10"/>
        <end position="277"/>
    </location>
</feature>
<protein>
    <submittedName>
        <fullName evidence="7">TauD/TfdA family dioxygenase</fullName>
    </submittedName>
</protein>
<dbReference type="GO" id="GO:0006790">
    <property type="term" value="P:sulfur compound metabolic process"/>
    <property type="evidence" value="ECO:0007669"/>
    <property type="project" value="TreeGrafter"/>
</dbReference>
<dbReference type="InterPro" id="IPR042098">
    <property type="entry name" value="TauD-like_sf"/>
</dbReference>
<evidence type="ECO:0000256" key="2">
    <source>
        <dbReference type="ARBA" id="ARBA00022723"/>
    </source>
</evidence>
<evidence type="ECO:0000256" key="3">
    <source>
        <dbReference type="ARBA" id="ARBA00022964"/>
    </source>
</evidence>
<evidence type="ECO:0000259" key="6">
    <source>
        <dbReference type="Pfam" id="PF02668"/>
    </source>
</evidence>
<comment type="similarity">
    <text evidence="1">Belongs to the TfdA dioxygenase family.</text>
</comment>
<evidence type="ECO:0000313" key="7">
    <source>
        <dbReference type="EMBL" id="MBL0419305.1"/>
    </source>
</evidence>
<dbReference type="RefSeq" id="WP_201682346.1">
    <property type="nucleotide sequence ID" value="NZ_JAEQNA010000001.1"/>
</dbReference>
<name>A0A936ZL94_9BURK</name>
<dbReference type="InterPro" id="IPR003819">
    <property type="entry name" value="TauD/TfdA-like"/>
</dbReference>
<sequence>MSRTPSTELQIRPLSAGLGAEIDGVDLAGEVDDATFARIQQAWRDHLVLLFRGQHLTHEQHIRFSARFGELDDHAAIPNFRLPDHPEILPVTNQEISGRKQPVGRQWHSDLSTTLRPARASLLRCEVIPPVGGDTMFTNMYMAWDTLSDTMKGIIEPLHAVHDMGAARHNRQRDPAELAAARKRNPPIAHPMVRVHPETGRKALYVSEMTTTGIVGLTEDEARPLLEFLYRHCVQPEFTYRHRWEVGDLIAWDNRCTMHLALSDYDIEVPRKLYRTTLLGEPSGRLVEEPA</sequence>
<dbReference type="EMBL" id="JAEQNA010000001">
    <property type="protein sequence ID" value="MBL0419305.1"/>
    <property type="molecule type" value="Genomic_DNA"/>
</dbReference>
<dbReference type="AlphaFoldDB" id="A0A936ZL94"/>
<dbReference type="PANTHER" id="PTHR30468">
    <property type="entry name" value="ALPHA-KETOGLUTARATE-DEPENDENT SULFONATE DIOXYGENASE"/>
    <property type="match status" value="1"/>
</dbReference>
<keyword evidence="8" id="KW-1185">Reference proteome</keyword>
<accession>A0A936ZL94</accession>
<dbReference type="SUPFAM" id="SSF51197">
    <property type="entry name" value="Clavaminate synthase-like"/>
    <property type="match status" value="1"/>
</dbReference>
<evidence type="ECO:0000256" key="5">
    <source>
        <dbReference type="ARBA" id="ARBA00023004"/>
    </source>
</evidence>
<dbReference type="Pfam" id="PF02668">
    <property type="entry name" value="TauD"/>
    <property type="match status" value="1"/>
</dbReference>
<dbReference type="Proteomes" id="UP000613011">
    <property type="component" value="Unassembled WGS sequence"/>
</dbReference>
<dbReference type="GO" id="GO:0046872">
    <property type="term" value="F:metal ion binding"/>
    <property type="evidence" value="ECO:0007669"/>
    <property type="project" value="UniProtKB-KW"/>
</dbReference>
<comment type="caution">
    <text evidence="7">The sequence shown here is derived from an EMBL/GenBank/DDBJ whole genome shotgun (WGS) entry which is preliminary data.</text>
</comment>
<organism evidence="7 8">
    <name type="scientific">Ramlibacter aurantiacus</name>
    <dbReference type="NCBI Taxonomy" id="2801330"/>
    <lineage>
        <taxon>Bacteria</taxon>
        <taxon>Pseudomonadati</taxon>
        <taxon>Pseudomonadota</taxon>
        <taxon>Betaproteobacteria</taxon>
        <taxon>Burkholderiales</taxon>
        <taxon>Comamonadaceae</taxon>
        <taxon>Ramlibacter</taxon>
    </lineage>
</organism>
<keyword evidence="2" id="KW-0479">Metal-binding</keyword>
<dbReference type="GO" id="GO:0000908">
    <property type="term" value="F:taurine dioxygenase activity"/>
    <property type="evidence" value="ECO:0007669"/>
    <property type="project" value="TreeGrafter"/>
</dbReference>
<dbReference type="GO" id="GO:0005737">
    <property type="term" value="C:cytoplasm"/>
    <property type="evidence" value="ECO:0007669"/>
    <property type="project" value="TreeGrafter"/>
</dbReference>
<reference evidence="7" key="1">
    <citation type="submission" date="2021-01" db="EMBL/GenBank/DDBJ databases">
        <title>Ramlibacter sp. strain AW1 16S ribosomal RNA gene Genome sequencing and assembly.</title>
        <authorList>
            <person name="Kang M."/>
        </authorList>
    </citation>
    <scope>NUCLEOTIDE SEQUENCE</scope>
    <source>
        <strain evidence="7">AW1</strain>
    </source>
</reference>
<evidence type="ECO:0000256" key="1">
    <source>
        <dbReference type="ARBA" id="ARBA00005896"/>
    </source>
</evidence>
<dbReference type="InterPro" id="IPR051323">
    <property type="entry name" value="AtsK-like"/>
</dbReference>
<dbReference type="Gene3D" id="3.60.130.10">
    <property type="entry name" value="Clavaminate synthase-like"/>
    <property type="match status" value="1"/>
</dbReference>
<evidence type="ECO:0000256" key="4">
    <source>
        <dbReference type="ARBA" id="ARBA00023002"/>
    </source>
</evidence>
<evidence type="ECO:0000313" key="8">
    <source>
        <dbReference type="Proteomes" id="UP000613011"/>
    </source>
</evidence>
<gene>
    <name evidence="7" type="ORF">JI739_02990</name>
</gene>
<keyword evidence="5" id="KW-0408">Iron</keyword>
<proteinExistence type="inferred from homology"/>
<keyword evidence="3 7" id="KW-0223">Dioxygenase</keyword>